<dbReference type="SMART" id="SM00418">
    <property type="entry name" value="HTH_ARSR"/>
    <property type="match status" value="1"/>
</dbReference>
<dbReference type="PROSITE" id="PS50987">
    <property type="entry name" value="HTH_ARSR_2"/>
    <property type="match status" value="1"/>
</dbReference>
<dbReference type="SUPFAM" id="SSF46785">
    <property type="entry name" value="Winged helix' DNA-binding domain"/>
    <property type="match status" value="1"/>
</dbReference>
<keyword evidence="1" id="KW-0175">Coiled coil</keyword>
<dbReference type="EMBL" id="MSPT01000001">
    <property type="protein sequence ID" value="ONK29573.1"/>
    <property type="molecule type" value="Genomic_DNA"/>
</dbReference>
<evidence type="ECO:0000313" key="6">
    <source>
        <dbReference type="Proteomes" id="UP000188946"/>
    </source>
</evidence>
<dbReference type="RefSeq" id="WP_076995411.1">
    <property type="nucleotide sequence ID" value="NZ_MSPR01000002.1"/>
</dbReference>
<dbReference type="InterPro" id="IPR001845">
    <property type="entry name" value="HTH_ArsR_DNA-bd_dom"/>
</dbReference>
<feature type="domain" description="HTH arsR-type" evidence="2">
    <location>
        <begin position="253"/>
        <end position="345"/>
    </location>
</feature>
<protein>
    <recommendedName>
        <fullName evidence="2">HTH arsR-type domain-containing protein</fullName>
    </recommendedName>
</protein>
<evidence type="ECO:0000313" key="4">
    <source>
        <dbReference type="EMBL" id="ONK30857.1"/>
    </source>
</evidence>
<evidence type="ECO:0000256" key="1">
    <source>
        <dbReference type="SAM" id="Coils"/>
    </source>
</evidence>
<comment type="caution">
    <text evidence="3">The sequence shown here is derived from an EMBL/GenBank/DDBJ whole genome shotgun (WGS) entry which is preliminary data.</text>
</comment>
<dbReference type="Gene3D" id="1.10.10.10">
    <property type="entry name" value="Winged helix-like DNA-binding domain superfamily/Winged helix DNA-binding domain"/>
    <property type="match status" value="1"/>
</dbReference>
<sequence length="345" mass="40929">MELLYSEHRSEIVEFLMAPFVVQKEQMEALEERNQKEKEILKEALFVQQQLRLVFETLQDRLSICLMGENIPFLHYLYFELLEEGQDPQTLEEACQLLANLPQQMIERAIRSALIVFNRDEAEQKEDVLELLEQTEMKAEDKWKWFQVIRRPLETVHEQLALVLEVAPLYRPYYEAFQQQRLAFAHRFSYEEMYGEQGLYQSSGVEELGHDRIHFLVLSPWLTHFFYVYNRYYQTYSIILYASVDIDYILLMPPSMDENLLTRMLKIMSDETRYKVMVALTKPYAKSKDLATELGITGAAVSFHTQKLLNNKLLLFNTEDKTVKFDANKELLREMIAKIKEDFDL</sequence>
<name>A0AB36JRY7_9STRE</name>
<feature type="coiled-coil region" evidence="1">
    <location>
        <begin position="20"/>
        <end position="47"/>
    </location>
</feature>
<gene>
    <name evidence="4" type="ORF">BVE84_01995</name>
    <name evidence="3" type="ORF">BVE86_00685</name>
</gene>
<dbReference type="Proteomes" id="UP000188946">
    <property type="component" value="Unassembled WGS sequence"/>
</dbReference>
<keyword evidence="6" id="KW-1185">Reference proteome</keyword>
<evidence type="ECO:0000313" key="5">
    <source>
        <dbReference type="Proteomes" id="UP000188600"/>
    </source>
</evidence>
<reference evidence="5 6" key="1">
    <citation type="submission" date="2016-12" db="EMBL/GenBank/DDBJ databases">
        <authorList>
            <person name="Gulvik C.A."/>
        </authorList>
    </citation>
    <scope>NUCLEOTIDE SEQUENCE [LARGE SCALE GENOMIC DNA]</scope>
    <source>
        <strain evidence="4 6">12-5202</strain>
        <strain evidence="3 5">12-5291</strain>
    </source>
</reference>
<dbReference type="Proteomes" id="UP000188600">
    <property type="component" value="Unassembled WGS sequence"/>
</dbReference>
<proteinExistence type="predicted"/>
<dbReference type="InterPro" id="IPR036388">
    <property type="entry name" value="WH-like_DNA-bd_sf"/>
</dbReference>
<dbReference type="AlphaFoldDB" id="A0AB36JRY7"/>
<dbReference type="EMBL" id="MSPR01000002">
    <property type="protein sequence ID" value="ONK30857.1"/>
    <property type="molecule type" value="Genomic_DNA"/>
</dbReference>
<accession>A0AB36JRY7</accession>
<evidence type="ECO:0000313" key="3">
    <source>
        <dbReference type="EMBL" id="ONK29573.1"/>
    </source>
</evidence>
<evidence type="ECO:0000259" key="2">
    <source>
        <dbReference type="PROSITE" id="PS50987"/>
    </source>
</evidence>
<dbReference type="InterPro" id="IPR036390">
    <property type="entry name" value="WH_DNA-bd_sf"/>
</dbReference>
<organism evidence="3 5">
    <name type="scientific">Streptococcus azizii</name>
    <dbReference type="NCBI Taxonomy" id="1579424"/>
    <lineage>
        <taxon>Bacteria</taxon>
        <taxon>Bacillati</taxon>
        <taxon>Bacillota</taxon>
        <taxon>Bacilli</taxon>
        <taxon>Lactobacillales</taxon>
        <taxon>Streptococcaceae</taxon>
        <taxon>Streptococcus</taxon>
    </lineage>
</organism>
<dbReference type="GO" id="GO:0003700">
    <property type="term" value="F:DNA-binding transcription factor activity"/>
    <property type="evidence" value="ECO:0007669"/>
    <property type="project" value="InterPro"/>
</dbReference>